<dbReference type="RefSeq" id="WP_215609537.1">
    <property type="nucleotide sequence ID" value="NZ_JADOES010000027.1"/>
</dbReference>
<accession>A0A947DGS2</accession>
<dbReference type="AlphaFoldDB" id="A0A947DGS2"/>
<name>A0A947DGS2_9CYAN</name>
<gene>
    <name evidence="1" type="ORF">IXB50_13655</name>
</gene>
<proteinExistence type="predicted"/>
<evidence type="ECO:0000313" key="2">
    <source>
        <dbReference type="Proteomes" id="UP000717364"/>
    </source>
</evidence>
<sequence length="180" mass="20739">MPPWLFTARQRFTPSQVNDWHSYLKFSGFAHITEVITLDSILCSDLIDDLIDEDWSHNIQADHRITWFTNLAYLRHRITWRTGQDQLLAILENPTQIHQVPSGFEFCGFDILDDHDSNSVLTNCGPFPSIFSSSDVNTLGLLSDLEKANTIAAKIRTQFPDEPHCRNCRVWQIARDPKLL</sequence>
<reference evidence="1" key="2">
    <citation type="journal article" date="2021" name="Mar. Drugs">
        <title>Genome Reduction and Secondary Metabolism of the Marine Sponge-Associated Cyanobacterium Leptothoe.</title>
        <authorList>
            <person name="Konstantinou D."/>
            <person name="Popin R.V."/>
            <person name="Fewer D.P."/>
            <person name="Sivonen K."/>
            <person name="Gkelis S."/>
        </authorList>
    </citation>
    <scope>NUCLEOTIDE SEQUENCE</scope>
    <source>
        <strain evidence="1">TAU-MAC 1115</strain>
    </source>
</reference>
<protein>
    <submittedName>
        <fullName evidence="1">Uncharacterized protein</fullName>
    </submittedName>
</protein>
<comment type="caution">
    <text evidence="1">The sequence shown here is derived from an EMBL/GenBank/DDBJ whole genome shotgun (WGS) entry which is preliminary data.</text>
</comment>
<evidence type="ECO:0000313" key="1">
    <source>
        <dbReference type="EMBL" id="MBT9316470.1"/>
    </source>
</evidence>
<dbReference type="EMBL" id="JADOES010000027">
    <property type="protein sequence ID" value="MBT9316470.1"/>
    <property type="molecule type" value="Genomic_DNA"/>
</dbReference>
<dbReference type="Proteomes" id="UP000717364">
    <property type="component" value="Unassembled WGS sequence"/>
</dbReference>
<organism evidence="1 2">
    <name type="scientific">Leptothoe spongobia TAU-MAC 1115</name>
    <dbReference type="NCBI Taxonomy" id="1967444"/>
    <lineage>
        <taxon>Bacteria</taxon>
        <taxon>Bacillati</taxon>
        <taxon>Cyanobacteriota</taxon>
        <taxon>Cyanophyceae</taxon>
        <taxon>Nodosilineales</taxon>
        <taxon>Cymatolegaceae</taxon>
        <taxon>Leptothoe</taxon>
        <taxon>Leptothoe spongobia</taxon>
    </lineage>
</organism>
<reference evidence="1" key="1">
    <citation type="submission" date="2020-11" db="EMBL/GenBank/DDBJ databases">
        <authorList>
            <person name="Konstantinou D."/>
            <person name="Gkelis S."/>
            <person name="Popin R."/>
            <person name="Fewer D."/>
            <person name="Sivonen K."/>
        </authorList>
    </citation>
    <scope>NUCLEOTIDE SEQUENCE</scope>
    <source>
        <strain evidence="1">TAU-MAC 1115</strain>
    </source>
</reference>
<keyword evidence="2" id="KW-1185">Reference proteome</keyword>